<proteinExistence type="predicted"/>
<organism evidence="2 3">
    <name type="scientific">Gimesia chilikensis</name>
    <dbReference type="NCBI Taxonomy" id="2605989"/>
    <lineage>
        <taxon>Bacteria</taxon>
        <taxon>Pseudomonadati</taxon>
        <taxon>Planctomycetota</taxon>
        <taxon>Planctomycetia</taxon>
        <taxon>Planctomycetales</taxon>
        <taxon>Planctomycetaceae</taxon>
        <taxon>Gimesia</taxon>
    </lineage>
</organism>
<dbReference type="RefSeq" id="WP_197997063.1">
    <property type="nucleotide sequence ID" value="NZ_CP036266.1"/>
</dbReference>
<dbReference type="Proteomes" id="UP000320421">
    <property type="component" value="Chromosome"/>
</dbReference>
<protein>
    <recommendedName>
        <fullName evidence="4">RHS repeat-associated core domain-containing protein</fullName>
    </recommendedName>
</protein>
<keyword evidence="3" id="KW-1185">Reference proteome</keyword>
<feature type="region of interest" description="Disordered" evidence="1">
    <location>
        <begin position="103"/>
        <end position="130"/>
    </location>
</feature>
<evidence type="ECO:0008006" key="4">
    <source>
        <dbReference type="Google" id="ProtNLM"/>
    </source>
</evidence>
<feature type="compositionally biased region" description="Basic and acidic residues" evidence="1">
    <location>
        <begin position="121"/>
        <end position="130"/>
    </location>
</feature>
<evidence type="ECO:0000313" key="2">
    <source>
        <dbReference type="EMBL" id="QDT20145.1"/>
    </source>
</evidence>
<dbReference type="InterPro" id="IPR022385">
    <property type="entry name" value="Rhs_assc_core"/>
</dbReference>
<evidence type="ECO:0000313" key="3">
    <source>
        <dbReference type="Proteomes" id="UP000320421"/>
    </source>
</evidence>
<gene>
    <name evidence="2" type="ORF">HG66A1_19300</name>
</gene>
<dbReference type="NCBIfam" id="TIGR03696">
    <property type="entry name" value="Rhs_assc_core"/>
    <property type="match status" value="1"/>
</dbReference>
<dbReference type="EMBL" id="CP036266">
    <property type="protein sequence ID" value="QDT20145.1"/>
    <property type="molecule type" value="Genomic_DNA"/>
</dbReference>
<accession>A0A517PL90</accession>
<evidence type="ECO:0000256" key="1">
    <source>
        <dbReference type="SAM" id="MobiDB-lite"/>
    </source>
</evidence>
<dbReference type="AlphaFoldDB" id="A0A517PL90"/>
<name>A0A517PL90_9PLAN</name>
<sequence length="130" mass="15125">MSTGLFTLRQRDYNPNLGRFISEDPIRLESGETNFYQYAFNAPTYYVDPDGESPISKAAIIAVKKAKQRFLRKLIKDRITSRLKKLLTKKGFKQAAKRYVKFPRNNGRSKKSVNYSEEEQHEQAAVEFKI</sequence>
<dbReference type="Gene3D" id="2.180.10.10">
    <property type="entry name" value="RHS repeat-associated core"/>
    <property type="match status" value="1"/>
</dbReference>
<reference evidence="2 3" key="1">
    <citation type="submission" date="2019-02" db="EMBL/GenBank/DDBJ databases">
        <title>Deep-cultivation of Planctomycetes and their phenomic and genomic characterization uncovers novel biology.</title>
        <authorList>
            <person name="Wiegand S."/>
            <person name="Jogler M."/>
            <person name="Boedeker C."/>
            <person name="Pinto D."/>
            <person name="Vollmers J."/>
            <person name="Rivas-Marin E."/>
            <person name="Kohn T."/>
            <person name="Peeters S.H."/>
            <person name="Heuer A."/>
            <person name="Rast P."/>
            <person name="Oberbeckmann S."/>
            <person name="Bunk B."/>
            <person name="Jeske O."/>
            <person name="Meyerdierks A."/>
            <person name="Storesund J.E."/>
            <person name="Kallscheuer N."/>
            <person name="Luecker S."/>
            <person name="Lage O.M."/>
            <person name="Pohl T."/>
            <person name="Merkel B.J."/>
            <person name="Hornburger P."/>
            <person name="Mueller R.-W."/>
            <person name="Bruemmer F."/>
            <person name="Labrenz M."/>
            <person name="Spormann A.M."/>
            <person name="Op den Camp H."/>
            <person name="Overmann J."/>
            <person name="Amann R."/>
            <person name="Jetten M.S.M."/>
            <person name="Mascher T."/>
            <person name="Medema M.H."/>
            <person name="Devos D.P."/>
            <person name="Kaster A.-K."/>
            <person name="Ovreas L."/>
            <person name="Rohde M."/>
            <person name="Galperin M.Y."/>
            <person name="Jogler C."/>
        </authorList>
    </citation>
    <scope>NUCLEOTIDE SEQUENCE [LARGE SCALE GENOMIC DNA]</scope>
    <source>
        <strain evidence="2 3">HG66A1</strain>
    </source>
</reference>